<proteinExistence type="predicted"/>
<sequence length="443" mass="47903">MSDAVFDPEAAEAARHLTIVRRISSSDDPVRYRAVLAARHQLAGVFRDELGWSLVIQDMAGLVRLHKRRDDPPSNRGPYLPRTNGPGAPAGKLVLVLVTLICEQLWRRPRISLRELVQAVAQVCAAESTTGRLPAFRIVATDGVTKREAQNARQDLSDALKLLIADGEITVDADIDRALADEQADCVVTANRDSLATKIASLSPSLLNLSDRPPHEHSTALTATSLPDADTHAALERAASVEGRRLTALRRIADDPGTDPGDDPAPLGYLATLSGRERALTLAANLGLAVTVRRDWWEITDPAGGRAGLVFPQGRRTTRQAALALLAELTQRPQPDAAIPLAEIEQMLQNIRTDLPGWASSYAANLALLARDAAAELIDAGLLTPASEPDQWLPTPGIHLWRVQVRHDEPARPAGPSPAQTGDAQHWRADTFDLFIPATQEPQ</sequence>
<gene>
    <name evidence="1" type="ORF">ACFQ5G_03500</name>
</gene>
<reference evidence="2" key="1">
    <citation type="journal article" date="2019" name="Int. J. Syst. Evol. Microbiol.">
        <title>The Global Catalogue of Microorganisms (GCM) 10K type strain sequencing project: providing services to taxonomists for standard genome sequencing and annotation.</title>
        <authorList>
            <consortium name="The Broad Institute Genomics Platform"/>
            <consortium name="The Broad Institute Genome Sequencing Center for Infectious Disease"/>
            <person name="Wu L."/>
            <person name="Ma J."/>
        </authorList>
    </citation>
    <scope>NUCLEOTIDE SEQUENCE [LARGE SCALE GENOMIC DNA]</scope>
    <source>
        <strain evidence="2">CCM 7526</strain>
    </source>
</reference>
<keyword evidence="2" id="KW-1185">Reference proteome</keyword>
<comment type="caution">
    <text evidence="1">The sequence shown here is derived from an EMBL/GenBank/DDBJ whole genome shotgun (WGS) entry which is preliminary data.</text>
</comment>
<name>A0ABW4A2Q9_9ACTN</name>
<evidence type="ECO:0000313" key="2">
    <source>
        <dbReference type="Proteomes" id="UP001597183"/>
    </source>
</evidence>
<dbReference type="EMBL" id="JBHTMK010000005">
    <property type="protein sequence ID" value="MFD1364407.1"/>
    <property type="molecule type" value="Genomic_DNA"/>
</dbReference>
<protein>
    <submittedName>
        <fullName evidence="1">DUF2398 family protein</fullName>
    </submittedName>
</protein>
<organism evidence="1 2">
    <name type="scientific">Actinoplanes sichuanensis</name>
    <dbReference type="NCBI Taxonomy" id="512349"/>
    <lineage>
        <taxon>Bacteria</taxon>
        <taxon>Bacillati</taxon>
        <taxon>Actinomycetota</taxon>
        <taxon>Actinomycetes</taxon>
        <taxon>Micromonosporales</taxon>
        <taxon>Micromonosporaceae</taxon>
        <taxon>Actinoplanes</taxon>
    </lineage>
</organism>
<evidence type="ECO:0000313" key="1">
    <source>
        <dbReference type="EMBL" id="MFD1364407.1"/>
    </source>
</evidence>
<accession>A0ABW4A2Q9</accession>
<dbReference type="InterPro" id="IPR013494">
    <property type="entry name" value="CHP02678"/>
</dbReference>
<dbReference type="RefSeq" id="WP_378078189.1">
    <property type="nucleotide sequence ID" value="NZ_JBHTMK010000005.1"/>
</dbReference>
<dbReference type="Pfam" id="PF09661">
    <property type="entry name" value="DUF2398"/>
    <property type="match status" value="1"/>
</dbReference>
<dbReference type="Proteomes" id="UP001597183">
    <property type="component" value="Unassembled WGS sequence"/>
</dbReference>